<evidence type="ECO:0000313" key="3">
    <source>
        <dbReference type="Proteomes" id="UP000465601"/>
    </source>
</evidence>
<dbReference type="InterPro" id="IPR002733">
    <property type="entry name" value="AMMECR1_domain"/>
</dbReference>
<dbReference type="PANTHER" id="PTHR13016">
    <property type="entry name" value="AMMECR1 HOMOLOG"/>
    <property type="match status" value="1"/>
</dbReference>
<gene>
    <name evidence="2" type="primary">amrA</name>
    <name evidence="2" type="ORF">F8153_08195</name>
</gene>
<organism evidence="2 3">
    <name type="scientific">Alkaliphilus serpentinus</name>
    <dbReference type="NCBI Taxonomy" id="1482731"/>
    <lineage>
        <taxon>Bacteria</taxon>
        <taxon>Bacillati</taxon>
        <taxon>Bacillota</taxon>
        <taxon>Clostridia</taxon>
        <taxon>Peptostreptococcales</taxon>
        <taxon>Natronincolaceae</taxon>
        <taxon>Alkaliphilus</taxon>
    </lineage>
</organism>
<feature type="domain" description="AMMECR1" evidence="1">
    <location>
        <begin position="53"/>
        <end position="231"/>
    </location>
</feature>
<reference evidence="2 3" key="1">
    <citation type="submission" date="2019-10" db="EMBL/GenBank/DDBJ databases">
        <title>Alkaliphilus serpentinus sp. nov. and Alkaliphilus pronyensis sp. nov., two novel anaerobic alkaliphilic species isolated from the serpentinized-hosted hydrothermal field of the Prony Bay (New Caledonia).</title>
        <authorList>
            <person name="Postec A."/>
        </authorList>
    </citation>
    <scope>NUCLEOTIDE SEQUENCE [LARGE SCALE GENOMIC DNA]</scope>
    <source>
        <strain evidence="2 3">LacT</strain>
    </source>
</reference>
<dbReference type="InterPro" id="IPR023473">
    <property type="entry name" value="AMMECR1"/>
</dbReference>
<dbReference type="InterPro" id="IPR027623">
    <property type="entry name" value="AmmeMemoSam_A"/>
</dbReference>
<dbReference type="PROSITE" id="PS51112">
    <property type="entry name" value="AMMECR1"/>
    <property type="match status" value="1"/>
</dbReference>
<evidence type="ECO:0000259" key="1">
    <source>
        <dbReference type="PROSITE" id="PS51112"/>
    </source>
</evidence>
<dbReference type="Gene3D" id="3.30.700.20">
    <property type="entry name" value="Hypothetical protein ph0010, domain 1"/>
    <property type="match status" value="1"/>
</dbReference>
<dbReference type="AlphaFoldDB" id="A0A833HNZ7"/>
<comment type="caution">
    <text evidence="2">The sequence shown here is derived from an EMBL/GenBank/DDBJ whole genome shotgun (WGS) entry which is preliminary data.</text>
</comment>
<dbReference type="NCBIfam" id="TIGR04335">
    <property type="entry name" value="AmmeMemoSam_A"/>
    <property type="match status" value="1"/>
</dbReference>
<dbReference type="OrthoDB" id="159752at2"/>
<dbReference type="Proteomes" id="UP000465601">
    <property type="component" value="Unassembled WGS sequence"/>
</dbReference>
<keyword evidence="3" id="KW-1185">Reference proteome</keyword>
<dbReference type="Pfam" id="PF01871">
    <property type="entry name" value="AMMECR1"/>
    <property type="match status" value="1"/>
</dbReference>
<sequence>MEDIGGGREKEAEKTIKGLREIAAFIEAGVRNRDSLLDKHINERRDIYDLKKRTENIYVALARAAVEEWVQKGKYLDWEAFMDIILPREALEDLEKKRAGTFVSIHNNGHLRGCIGTTMATMENLAEEIIHNAVKAASEDPRFYPVRSNELEDLEIKVDGLGEIEAISAIQDLDVKKYGVVVESKGRRGLLLPDLEGVDTPQQQVDIAKEKAGISKGEEVNLYRFEVIRYE</sequence>
<evidence type="ECO:0000313" key="2">
    <source>
        <dbReference type="EMBL" id="KAB3530083.1"/>
    </source>
</evidence>
<dbReference type="EMBL" id="WBZB01000024">
    <property type="protein sequence ID" value="KAB3530083.1"/>
    <property type="molecule type" value="Genomic_DNA"/>
</dbReference>
<dbReference type="InterPro" id="IPR027485">
    <property type="entry name" value="AMMECR1_N"/>
</dbReference>
<dbReference type="SUPFAM" id="SSF143447">
    <property type="entry name" value="AMMECR1-like"/>
    <property type="match status" value="1"/>
</dbReference>
<protein>
    <submittedName>
        <fullName evidence="2">AmmeMemoRadiSam system protein A</fullName>
    </submittedName>
</protein>
<dbReference type="PANTHER" id="PTHR13016:SF0">
    <property type="entry name" value="AMME SYNDROME CANDIDATE GENE 1 PROTEIN"/>
    <property type="match status" value="1"/>
</dbReference>
<dbReference type="InterPro" id="IPR036071">
    <property type="entry name" value="AMMECR1_dom_sf"/>
</dbReference>
<accession>A0A833HNZ7</accession>
<name>A0A833HNZ7_9FIRM</name>
<proteinExistence type="predicted"/>